<dbReference type="SUPFAM" id="SSF50370">
    <property type="entry name" value="Ricin B-like lectins"/>
    <property type="match status" value="1"/>
</dbReference>
<dbReference type="PROSITE" id="PS50231">
    <property type="entry name" value="RICIN_B_LECTIN"/>
    <property type="match status" value="1"/>
</dbReference>
<feature type="domain" description="Ricin B lectin" evidence="3">
    <location>
        <begin position="67"/>
        <end position="140"/>
    </location>
</feature>
<dbReference type="AlphaFoldDB" id="A0A1H8XIM4"/>
<dbReference type="EMBL" id="FOEF01000007">
    <property type="protein sequence ID" value="SEP39118.1"/>
    <property type="molecule type" value="Genomic_DNA"/>
</dbReference>
<proteinExistence type="predicted"/>
<accession>A0A1H8XIM4</accession>
<dbReference type="InterPro" id="IPR035992">
    <property type="entry name" value="Ricin_B-like_lectins"/>
</dbReference>
<feature type="region of interest" description="Disordered" evidence="1">
    <location>
        <begin position="136"/>
        <end position="158"/>
    </location>
</feature>
<dbReference type="RefSeq" id="WP_091618126.1">
    <property type="nucleotide sequence ID" value="NZ_FOEF01000007.1"/>
</dbReference>
<organism evidence="4 5">
    <name type="scientific">Amycolatopsis saalfeldensis</name>
    <dbReference type="NCBI Taxonomy" id="394193"/>
    <lineage>
        <taxon>Bacteria</taxon>
        <taxon>Bacillati</taxon>
        <taxon>Actinomycetota</taxon>
        <taxon>Actinomycetes</taxon>
        <taxon>Pseudonocardiales</taxon>
        <taxon>Pseudonocardiaceae</taxon>
        <taxon>Amycolatopsis</taxon>
    </lineage>
</organism>
<dbReference type="Pfam" id="PF14200">
    <property type="entry name" value="RicinB_lectin_2"/>
    <property type="match status" value="1"/>
</dbReference>
<dbReference type="Gene3D" id="2.80.10.50">
    <property type="match status" value="1"/>
</dbReference>
<evidence type="ECO:0000313" key="5">
    <source>
        <dbReference type="Proteomes" id="UP000198582"/>
    </source>
</evidence>
<sequence length="158" mass="17253">MRLKKASFGAGAVLAVAALLSGTATASATVESKSQRFANWTYQQCIQGDAANANLYPRACSTSLRLQFWTWSGVFNGNTKLVNLASGRCLDSNDKGDVYALPCNSSSFYQVWQVHLPSGGTPWIVNAQTHRNLEQEANGTYRTMPPDQSNLRQRFTVG</sequence>
<protein>
    <recommendedName>
        <fullName evidence="3">Ricin B lectin domain-containing protein</fullName>
    </recommendedName>
</protein>
<feature type="signal peptide" evidence="2">
    <location>
        <begin position="1"/>
        <end position="26"/>
    </location>
</feature>
<keyword evidence="2" id="KW-0732">Signal</keyword>
<dbReference type="InterPro" id="IPR000772">
    <property type="entry name" value="Ricin_B_lectin"/>
</dbReference>
<evidence type="ECO:0000259" key="3">
    <source>
        <dbReference type="Pfam" id="PF14200"/>
    </source>
</evidence>
<dbReference type="CDD" id="cd23415">
    <property type="entry name" value="beta-trefoil_Ricin_AH"/>
    <property type="match status" value="1"/>
</dbReference>
<evidence type="ECO:0000313" key="4">
    <source>
        <dbReference type="EMBL" id="SEP39118.1"/>
    </source>
</evidence>
<evidence type="ECO:0000256" key="2">
    <source>
        <dbReference type="SAM" id="SignalP"/>
    </source>
</evidence>
<feature type="chain" id="PRO_5038611120" description="Ricin B lectin domain-containing protein" evidence="2">
    <location>
        <begin position="27"/>
        <end position="158"/>
    </location>
</feature>
<gene>
    <name evidence="4" type="ORF">SAMN04489732_107225</name>
</gene>
<keyword evidence="5" id="KW-1185">Reference proteome</keyword>
<name>A0A1H8XIM4_9PSEU</name>
<dbReference type="Proteomes" id="UP000198582">
    <property type="component" value="Unassembled WGS sequence"/>
</dbReference>
<dbReference type="OrthoDB" id="1099523at2"/>
<evidence type="ECO:0000256" key="1">
    <source>
        <dbReference type="SAM" id="MobiDB-lite"/>
    </source>
</evidence>
<reference evidence="4 5" key="1">
    <citation type="submission" date="2016-10" db="EMBL/GenBank/DDBJ databases">
        <authorList>
            <person name="de Groot N.N."/>
        </authorList>
    </citation>
    <scope>NUCLEOTIDE SEQUENCE [LARGE SCALE GENOMIC DNA]</scope>
    <source>
        <strain evidence="4 5">DSM 44993</strain>
    </source>
</reference>